<dbReference type="PANTHER" id="PTHR46494">
    <property type="entry name" value="CORA FAMILY METAL ION TRANSPORTER (EUROFUNG)"/>
    <property type="match status" value="1"/>
</dbReference>
<dbReference type="SUPFAM" id="SSF144083">
    <property type="entry name" value="Magnesium transport protein CorA, transmembrane region"/>
    <property type="match status" value="1"/>
</dbReference>
<dbReference type="Gene3D" id="1.20.58.340">
    <property type="entry name" value="Magnesium transport protein CorA, transmembrane region"/>
    <property type="match status" value="2"/>
</dbReference>
<keyword evidence="3" id="KW-0813">Transport</keyword>
<comment type="function">
    <text evidence="11">Mediates influx of magnesium ions. Alternates between open and closed states. Activated by low cytoplasmic Mg(2+) levels. Inactive when cytoplasmic Mg(2+) levels are high.</text>
</comment>
<dbReference type="GO" id="GO:0005886">
    <property type="term" value="C:plasma membrane"/>
    <property type="evidence" value="ECO:0007669"/>
    <property type="project" value="UniProtKB-SubCell"/>
</dbReference>
<comment type="similarity">
    <text evidence="2">Belongs to the CorA metal ion transporter (MIT) (TC 1.A.35) family.</text>
</comment>
<dbReference type="GO" id="GO:0015087">
    <property type="term" value="F:cobalt ion transmembrane transporter activity"/>
    <property type="evidence" value="ECO:0007669"/>
    <property type="project" value="TreeGrafter"/>
</dbReference>
<evidence type="ECO:0000256" key="8">
    <source>
        <dbReference type="ARBA" id="ARBA00023065"/>
    </source>
</evidence>
<evidence type="ECO:0000256" key="7">
    <source>
        <dbReference type="ARBA" id="ARBA00022989"/>
    </source>
</evidence>
<evidence type="ECO:0000256" key="3">
    <source>
        <dbReference type="ARBA" id="ARBA00022448"/>
    </source>
</evidence>
<evidence type="ECO:0000256" key="9">
    <source>
        <dbReference type="ARBA" id="ARBA00023136"/>
    </source>
</evidence>
<evidence type="ECO:0008006" key="16">
    <source>
        <dbReference type="Google" id="ProtNLM"/>
    </source>
</evidence>
<dbReference type="Proteomes" id="UP000824090">
    <property type="component" value="Unassembled WGS sequence"/>
</dbReference>
<feature type="transmembrane region" description="Helical" evidence="13">
    <location>
        <begin position="392"/>
        <end position="415"/>
    </location>
</feature>
<dbReference type="InterPro" id="IPR045863">
    <property type="entry name" value="CorA_TM1_TM2"/>
</dbReference>
<feature type="transmembrane region" description="Helical" evidence="13">
    <location>
        <begin position="96"/>
        <end position="114"/>
    </location>
</feature>
<protein>
    <recommendedName>
        <fullName evidence="16">Magnesium transporter</fullName>
    </recommendedName>
</protein>
<dbReference type="SUPFAM" id="SSF143865">
    <property type="entry name" value="CorA soluble domain-like"/>
    <property type="match status" value="1"/>
</dbReference>
<reference evidence="14" key="1">
    <citation type="submission" date="2020-10" db="EMBL/GenBank/DDBJ databases">
        <authorList>
            <person name="Gilroy R."/>
        </authorList>
    </citation>
    <scope>NUCLEOTIDE SEQUENCE</scope>
    <source>
        <strain evidence="14">ChiHcec3-6078</strain>
    </source>
</reference>
<dbReference type="GO" id="GO:0015095">
    <property type="term" value="F:magnesium ion transmembrane transporter activity"/>
    <property type="evidence" value="ECO:0007669"/>
    <property type="project" value="TreeGrafter"/>
</dbReference>
<evidence type="ECO:0000313" key="14">
    <source>
        <dbReference type="EMBL" id="HIU24867.1"/>
    </source>
</evidence>
<keyword evidence="12" id="KW-0175">Coiled coil</keyword>
<evidence type="ECO:0000313" key="15">
    <source>
        <dbReference type="Proteomes" id="UP000824090"/>
    </source>
</evidence>
<keyword evidence="4" id="KW-1003">Cell membrane</keyword>
<evidence type="ECO:0000256" key="6">
    <source>
        <dbReference type="ARBA" id="ARBA00022842"/>
    </source>
</evidence>
<comment type="catalytic activity">
    <reaction evidence="10">
        <text>Mg(2+)(in) = Mg(2+)(out)</text>
        <dbReference type="Rhea" id="RHEA:29827"/>
        <dbReference type="ChEBI" id="CHEBI:18420"/>
    </reaction>
</comment>
<sequence length="453" mass="50914">MKREDTFRLICGITVITGIVILVWTAFRIFTDLENGVFAAGGAASGVVQICAGITGLFSLKKRKLADKCQILGILMLASVFIAAVCNVFGGESLLLSGVSFAAALIEGVFYYSLSKAIMSSNFWEGIKAAELDKPIGDAGAFHIREYRRAGDAEKVYEIRGDREGKTAKVEVTGSEAFFRRQESLPGSRFIVSNMENIKHCSASIIGEGVIGTLMYPGTGEERESPLRCGFYLNKDELIFIDDSGQAAFILAELNEMSPLENETTGQVFFEFLEYMVGNDFMYLAEYEKRLDILEDNMTDDALEVPKDFDGFVSETRKKMRSLTEYYKLLQEVADVLEEAFTQMEEDRSRQLFASFSDKAGRLFNDAADIAEYALQIRDIYQSKISLRQNKVMQILTIVTTVFMPLTLITGWYGMNFKNMPELDSKYGYFIIAIISIIVISVEFIIFKIKKWF</sequence>
<keyword evidence="5 13" id="KW-0812">Transmembrane</keyword>
<keyword evidence="7 13" id="KW-1133">Transmembrane helix</keyword>
<dbReference type="CDD" id="cd12826">
    <property type="entry name" value="EcCorA_ZntB-like_u1"/>
    <property type="match status" value="1"/>
</dbReference>
<dbReference type="Pfam" id="PF01544">
    <property type="entry name" value="CorA"/>
    <property type="match status" value="1"/>
</dbReference>
<dbReference type="PANTHER" id="PTHR46494:SF1">
    <property type="entry name" value="CORA FAMILY METAL ION TRANSPORTER (EUROFUNG)"/>
    <property type="match status" value="1"/>
</dbReference>
<dbReference type="EMBL" id="DVMP01000001">
    <property type="protein sequence ID" value="HIU24867.1"/>
    <property type="molecule type" value="Genomic_DNA"/>
</dbReference>
<feature type="transmembrane region" description="Helical" evidence="13">
    <location>
        <begin position="71"/>
        <end position="90"/>
    </location>
</feature>
<accession>A0A9D1HZB4</accession>
<feature type="transmembrane region" description="Helical" evidence="13">
    <location>
        <begin position="427"/>
        <end position="447"/>
    </location>
</feature>
<keyword evidence="9 13" id="KW-0472">Membrane</keyword>
<feature type="transmembrane region" description="Helical" evidence="13">
    <location>
        <begin position="36"/>
        <end position="59"/>
    </location>
</feature>
<evidence type="ECO:0000256" key="10">
    <source>
        <dbReference type="ARBA" id="ARBA00034269"/>
    </source>
</evidence>
<evidence type="ECO:0000256" key="2">
    <source>
        <dbReference type="ARBA" id="ARBA00009765"/>
    </source>
</evidence>
<organism evidence="14 15">
    <name type="scientific">Candidatus Allocopromorpha excrementigallinarum</name>
    <dbReference type="NCBI Taxonomy" id="2840742"/>
    <lineage>
        <taxon>Bacteria</taxon>
        <taxon>Bacillati</taxon>
        <taxon>Bacillota</taxon>
        <taxon>Clostridia</taxon>
        <taxon>Eubacteriales</taxon>
        <taxon>Eubacteriaceae</taxon>
        <taxon>Eubacteriaceae incertae sedis</taxon>
        <taxon>Candidatus Allocopromorpha</taxon>
    </lineage>
</organism>
<keyword evidence="6" id="KW-0460">Magnesium</keyword>
<gene>
    <name evidence="14" type="ORF">IAC50_00020</name>
</gene>
<dbReference type="FunFam" id="1.20.58.340:FF:000004">
    <property type="entry name" value="Magnesium transport protein CorA"/>
    <property type="match status" value="1"/>
</dbReference>
<evidence type="ECO:0000256" key="13">
    <source>
        <dbReference type="SAM" id="Phobius"/>
    </source>
</evidence>
<feature type="coiled-coil region" evidence="12">
    <location>
        <begin position="284"/>
        <end position="347"/>
    </location>
</feature>
<comment type="caution">
    <text evidence="14">The sequence shown here is derived from an EMBL/GenBank/DDBJ whole genome shotgun (WGS) entry which is preliminary data.</text>
</comment>
<name>A0A9D1HZB4_9FIRM</name>
<evidence type="ECO:0000256" key="11">
    <source>
        <dbReference type="ARBA" id="ARBA00045497"/>
    </source>
</evidence>
<feature type="transmembrane region" description="Helical" evidence="13">
    <location>
        <begin position="7"/>
        <end position="30"/>
    </location>
</feature>
<dbReference type="InterPro" id="IPR045861">
    <property type="entry name" value="CorA_cytoplasmic_dom"/>
</dbReference>
<dbReference type="GO" id="GO:0000287">
    <property type="term" value="F:magnesium ion binding"/>
    <property type="evidence" value="ECO:0007669"/>
    <property type="project" value="TreeGrafter"/>
</dbReference>
<keyword evidence="8" id="KW-0406">Ion transport</keyword>
<evidence type="ECO:0000256" key="4">
    <source>
        <dbReference type="ARBA" id="ARBA00022475"/>
    </source>
</evidence>
<evidence type="ECO:0000256" key="12">
    <source>
        <dbReference type="SAM" id="Coils"/>
    </source>
</evidence>
<evidence type="ECO:0000256" key="1">
    <source>
        <dbReference type="ARBA" id="ARBA00004651"/>
    </source>
</evidence>
<evidence type="ECO:0000256" key="5">
    <source>
        <dbReference type="ARBA" id="ARBA00022692"/>
    </source>
</evidence>
<dbReference type="GO" id="GO:0050897">
    <property type="term" value="F:cobalt ion binding"/>
    <property type="evidence" value="ECO:0007669"/>
    <property type="project" value="TreeGrafter"/>
</dbReference>
<reference evidence="14" key="2">
    <citation type="journal article" date="2021" name="PeerJ">
        <title>Extensive microbial diversity within the chicken gut microbiome revealed by metagenomics and culture.</title>
        <authorList>
            <person name="Gilroy R."/>
            <person name="Ravi A."/>
            <person name="Getino M."/>
            <person name="Pursley I."/>
            <person name="Horton D.L."/>
            <person name="Alikhan N.F."/>
            <person name="Baker D."/>
            <person name="Gharbi K."/>
            <person name="Hall N."/>
            <person name="Watson M."/>
            <person name="Adriaenssens E.M."/>
            <person name="Foster-Nyarko E."/>
            <person name="Jarju S."/>
            <person name="Secka A."/>
            <person name="Antonio M."/>
            <person name="Oren A."/>
            <person name="Chaudhuri R.R."/>
            <person name="La Ragione R."/>
            <person name="Hildebrand F."/>
            <person name="Pallen M.J."/>
        </authorList>
    </citation>
    <scope>NUCLEOTIDE SEQUENCE</scope>
    <source>
        <strain evidence="14">ChiHcec3-6078</strain>
    </source>
</reference>
<dbReference type="InterPro" id="IPR002523">
    <property type="entry name" value="MgTranspt_CorA/ZnTranspt_ZntB"/>
</dbReference>
<proteinExistence type="inferred from homology"/>
<dbReference type="AlphaFoldDB" id="A0A9D1HZB4"/>
<comment type="subcellular location">
    <subcellularLocation>
        <location evidence="1">Cell membrane</location>
        <topology evidence="1">Multi-pass membrane protein</topology>
    </subcellularLocation>
</comment>